<accession>A0ABW3FH67</accession>
<dbReference type="SUPFAM" id="SSF47090">
    <property type="entry name" value="PGBD-like"/>
    <property type="match status" value="1"/>
</dbReference>
<dbReference type="InterPro" id="IPR002477">
    <property type="entry name" value="Peptidoglycan-bd-like"/>
</dbReference>
<dbReference type="SMART" id="SM00644">
    <property type="entry name" value="Ami_2"/>
    <property type="match status" value="1"/>
</dbReference>
<protein>
    <recommendedName>
        <fullName evidence="3">N-acetylmuramoyl-L-alanine amidase</fullName>
        <ecNumber evidence="3">3.5.1.28</ecNumber>
    </recommendedName>
</protein>
<dbReference type="InterPro" id="IPR036365">
    <property type="entry name" value="PGBD-like_sf"/>
</dbReference>
<gene>
    <name evidence="7" type="ORF">ACFQ14_07675</name>
</gene>
<evidence type="ECO:0000256" key="1">
    <source>
        <dbReference type="ARBA" id="ARBA00001561"/>
    </source>
</evidence>
<evidence type="ECO:0000313" key="7">
    <source>
        <dbReference type="EMBL" id="MFD0916280.1"/>
    </source>
</evidence>
<evidence type="ECO:0000256" key="5">
    <source>
        <dbReference type="ARBA" id="ARBA00023316"/>
    </source>
</evidence>
<evidence type="ECO:0000256" key="3">
    <source>
        <dbReference type="ARBA" id="ARBA00011901"/>
    </source>
</evidence>
<dbReference type="InterPro" id="IPR002502">
    <property type="entry name" value="Amidase_domain"/>
</dbReference>
<dbReference type="InterPro" id="IPR036366">
    <property type="entry name" value="PGBDSf"/>
</dbReference>
<dbReference type="RefSeq" id="WP_377212140.1">
    <property type="nucleotide sequence ID" value="NZ_JBHTJV010000005.1"/>
</dbReference>
<dbReference type="Gene3D" id="3.40.80.10">
    <property type="entry name" value="Peptidoglycan recognition protein-like"/>
    <property type="match status" value="1"/>
</dbReference>
<dbReference type="EMBL" id="JBHTJV010000005">
    <property type="protein sequence ID" value="MFD0916280.1"/>
    <property type="molecule type" value="Genomic_DNA"/>
</dbReference>
<dbReference type="GO" id="GO:0008745">
    <property type="term" value="F:N-acetylmuramoyl-L-alanine amidase activity"/>
    <property type="evidence" value="ECO:0007669"/>
    <property type="project" value="UniProtKB-EC"/>
</dbReference>
<dbReference type="PANTHER" id="PTHR30417">
    <property type="entry name" value="N-ACETYLMURAMOYL-L-ALANINE AMIDASE AMID"/>
    <property type="match status" value="1"/>
</dbReference>
<comment type="catalytic activity">
    <reaction evidence="1">
        <text>Hydrolyzes the link between N-acetylmuramoyl residues and L-amino acid residues in certain cell-wall glycopeptides.</text>
        <dbReference type="EC" id="3.5.1.28"/>
    </reaction>
</comment>
<comment type="caution">
    <text evidence="7">The sequence shown here is derived from an EMBL/GenBank/DDBJ whole genome shotgun (WGS) entry which is preliminary data.</text>
</comment>
<reference evidence="8" key="1">
    <citation type="journal article" date="2019" name="Int. J. Syst. Evol. Microbiol.">
        <title>The Global Catalogue of Microorganisms (GCM) 10K type strain sequencing project: providing services to taxonomists for standard genome sequencing and annotation.</title>
        <authorList>
            <consortium name="The Broad Institute Genomics Platform"/>
            <consortium name="The Broad Institute Genome Sequencing Center for Infectious Disease"/>
            <person name="Wu L."/>
            <person name="Ma J."/>
        </authorList>
    </citation>
    <scope>NUCLEOTIDE SEQUENCE [LARGE SCALE GENOMIC DNA]</scope>
    <source>
        <strain evidence="8">CCUG 60023</strain>
    </source>
</reference>
<dbReference type="Proteomes" id="UP001597101">
    <property type="component" value="Unassembled WGS sequence"/>
</dbReference>
<dbReference type="SUPFAM" id="SSF55846">
    <property type="entry name" value="N-acetylmuramoyl-L-alanine amidase-like"/>
    <property type="match status" value="1"/>
</dbReference>
<sequence length="249" mass="27058">MNEVCPAVNFGVRRDNAAPDILLLHYTGMDSAQGALDWLCCEESGVSCHYFVFEDGRTVQLLPEEARAHHAGVSSWHGDTDINSRSIGVEIANAGHSVGEGVALPDFPQAQMDAVLALSKEVVARHRIVPQNVLGHSDVAPGRKLDPGENFDWAWLANNGIGHWIEPTALATGSFFQRGDVGEPVEALQTLLALYGYGIEISGQFDERTETVVAAFQRHFRPQKVDGVADYSTIDTLHKLLKSLEDAGV</sequence>
<dbReference type="Gene3D" id="1.10.101.10">
    <property type="entry name" value="PGBD-like superfamily/PGBD"/>
    <property type="match status" value="1"/>
</dbReference>
<proteinExistence type="inferred from homology"/>
<evidence type="ECO:0000256" key="4">
    <source>
        <dbReference type="ARBA" id="ARBA00022801"/>
    </source>
</evidence>
<evidence type="ECO:0000256" key="2">
    <source>
        <dbReference type="ARBA" id="ARBA00007553"/>
    </source>
</evidence>
<keyword evidence="8" id="KW-1185">Reference proteome</keyword>
<feature type="domain" description="N-acetylmuramoyl-L-alanine amidase" evidence="6">
    <location>
        <begin position="7"/>
        <end position="148"/>
    </location>
</feature>
<dbReference type="InterPro" id="IPR036505">
    <property type="entry name" value="Amidase/PGRP_sf"/>
</dbReference>
<comment type="similarity">
    <text evidence="2">Belongs to the N-acetylmuramoyl-L-alanine amidase 2 family.</text>
</comment>
<evidence type="ECO:0000259" key="6">
    <source>
        <dbReference type="SMART" id="SM00644"/>
    </source>
</evidence>
<dbReference type="Pfam" id="PF01510">
    <property type="entry name" value="Amidase_2"/>
    <property type="match status" value="1"/>
</dbReference>
<dbReference type="Pfam" id="PF01471">
    <property type="entry name" value="PG_binding_1"/>
    <property type="match status" value="1"/>
</dbReference>
<keyword evidence="4 7" id="KW-0378">Hydrolase</keyword>
<dbReference type="PANTHER" id="PTHR30417:SF1">
    <property type="entry name" value="N-ACETYLMURAMOYL-L-ALANINE AMIDASE AMID"/>
    <property type="match status" value="1"/>
</dbReference>
<keyword evidence="5" id="KW-0961">Cell wall biogenesis/degradation</keyword>
<dbReference type="EC" id="3.5.1.28" evidence="3"/>
<name>A0ABW3FH67_9HYPH</name>
<dbReference type="CDD" id="cd06583">
    <property type="entry name" value="PGRP"/>
    <property type="match status" value="1"/>
</dbReference>
<evidence type="ECO:0000313" key="8">
    <source>
        <dbReference type="Proteomes" id="UP001597101"/>
    </source>
</evidence>
<organism evidence="7 8">
    <name type="scientific">Pseudahrensia aquimaris</name>
    <dbReference type="NCBI Taxonomy" id="744461"/>
    <lineage>
        <taxon>Bacteria</taxon>
        <taxon>Pseudomonadati</taxon>
        <taxon>Pseudomonadota</taxon>
        <taxon>Alphaproteobacteria</taxon>
        <taxon>Hyphomicrobiales</taxon>
        <taxon>Ahrensiaceae</taxon>
        <taxon>Pseudahrensia</taxon>
    </lineage>
</organism>
<dbReference type="InterPro" id="IPR051206">
    <property type="entry name" value="NAMLAA_amidase_2"/>
</dbReference>